<evidence type="ECO:0000256" key="1">
    <source>
        <dbReference type="ARBA" id="ARBA00005278"/>
    </source>
</evidence>
<evidence type="ECO:0000256" key="2">
    <source>
        <dbReference type="ARBA" id="ARBA00023136"/>
    </source>
</evidence>
<feature type="transmembrane region" description="Helical" evidence="4">
    <location>
        <begin position="408"/>
        <end position="427"/>
    </location>
</feature>
<dbReference type="PANTHER" id="PTHR22550">
    <property type="entry name" value="SPORE GERMINATION PROTEIN"/>
    <property type="match status" value="1"/>
</dbReference>
<dbReference type="Pfam" id="PF03323">
    <property type="entry name" value="GerA"/>
    <property type="match status" value="1"/>
</dbReference>
<dbReference type="EMBL" id="JBJHZX010000006">
    <property type="protein sequence ID" value="MFL0195042.1"/>
    <property type="molecule type" value="Genomic_DNA"/>
</dbReference>
<feature type="transmembrane region" description="Helical" evidence="4">
    <location>
        <begin position="345"/>
        <end position="364"/>
    </location>
</feature>
<feature type="transmembrane region" description="Helical" evidence="4">
    <location>
        <begin position="319"/>
        <end position="338"/>
    </location>
</feature>
<reference evidence="5 6" key="1">
    <citation type="submission" date="2024-11" db="EMBL/GenBank/DDBJ databases">
        <authorList>
            <person name="Heng Y.C."/>
            <person name="Lim A.C.H."/>
            <person name="Lee J.K.Y."/>
            <person name="Kittelmann S."/>
        </authorList>
    </citation>
    <scope>NUCLEOTIDE SEQUENCE [LARGE SCALE GENOMIC DNA]</scope>
    <source>
        <strain evidence="5 6">WILCCON 0269</strain>
    </source>
</reference>
<dbReference type="PIRSF" id="PIRSF005690">
    <property type="entry name" value="GerBA"/>
    <property type="match status" value="1"/>
</dbReference>
<dbReference type="InterPro" id="IPR050768">
    <property type="entry name" value="UPF0353/GerABKA_families"/>
</dbReference>
<keyword evidence="6" id="KW-1185">Reference proteome</keyword>
<organism evidence="5 6">
    <name type="scientific">Candidatus Clostridium eludens</name>
    <dbReference type="NCBI Taxonomy" id="3381663"/>
    <lineage>
        <taxon>Bacteria</taxon>
        <taxon>Bacillati</taxon>
        <taxon>Bacillota</taxon>
        <taxon>Clostridia</taxon>
        <taxon>Eubacteriales</taxon>
        <taxon>Clostridiaceae</taxon>
        <taxon>Clostridium</taxon>
    </lineage>
</organism>
<evidence type="ECO:0000313" key="5">
    <source>
        <dbReference type="EMBL" id="MFL0195042.1"/>
    </source>
</evidence>
<proteinExistence type="inferred from homology"/>
<sequence>MRKFFNSNNISASAPIYTQKLPYNEENLPLNKSLSDNLNILYNLFSNCTDIVYHDFVIDTIKCSSALIFINGLADVKLINENIITSIMDIKEIPLEDLASNHVIEITKKHFLRIANTSEISTIGEVVYALLNGNTVFLLDGDIKALKIATPGWKEKNISETSVEKVLRGSNEGFTENISTNISQLRRRIKSYQLKIEEFIVGRQTQTKINITYLQGIVDDSIVKEVRKRIQKIDVDSILESGYIEELIEDTSYTLFPQIQHSERPDRVAAGILEGRLAVLIDGTPCILILPATMIQFLQSSEDYYERYPTALFIRLIRLIFFGISLLLPGCFVAVTLYHKEMIPTPLLIGILGAARGVPFPILIEALMMEITFEAFREAGIRLPSPANQTVGMVGAIVIGEAAVRAGIVSPITVIIIAITAIASFSIPSYDMGYAIRILRFFMLFLGAFLGLYGIMIGIILLLIHLSSLRSFGVNYLSPMAPLNFKELKDVVIRFPWWRMSNRPYYANNSRRQKPYLKPAPPAENNKNEKGQ</sequence>
<evidence type="ECO:0000256" key="3">
    <source>
        <dbReference type="SAM" id="MobiDB-lite"/>
    </source>
</evidence>
<keyword evidence="2 4" id="KW-0472">Membrane</keyword>
<dbReference type="RefSeq" id="WP_406791162.1">
    <property type="nucleotide sequence ID" value="NZ_JBJHZX010000006.1"/>
</dbReference>
<protein>
    <submittedName>
        <fullName evidence="5">Spore germination protein</fullName>
    </submittedName>
</protein>
<gene>
    <name evidence="5" type="ORF">ACJDU8_05545</name>
</gene>
<accession>A0ABW8SG69</accession>
<dbReference type="Proteomes" id="UP001623660">
    <property type="component" value="Unassembled WGS sequence"/>
</dbReference>
<feature type="transmembrane region" description="Helical" evidence="4">
    <location>
        <begin position="439"/>
        <end position="464"/>
    </location>
</feature>
<dbReference type="PANTHER" id="PTHR22550:SF5">
    <property type="entry name" value="LEUCINE ZIPPER PROTEIN 4"/>
    <property type="match status" value="1"/>
</dbReference>
<dbReference type="InterPro" id="IPR004995">
    <property type="entry name" value="Spore_Ger"/>
</dbReference>
<name>A0ABW8SG69_9CLOT</name>
<comment type="similarity">
    <text evidence="1">Belongs to the GerABKA family.</text>
</comment>
<evidence type="ECO:0000256" key="4">
    <source>
        <dbReference type="SAM" id="Phobius"/>
    </source>
</evidence>
<keyword evidence="4" id="KW-1133">Transmembrane helix</keyword>
<keyword evidence="4" id="KW-0812">Transmembrane</keyword>
<comment type="caution">
    <text evidence="5">The sequence shown here is derived from an EMBL/GenBank/DDBJ whole genome shotgun (WGS) entry which is preliminary data.</text>
</comment>
<feature type="region of interest" description="Disordered" evidence="3">
    <location>
        <begin position="512"/>
        <end position="532"/>
    </location>
</feature>
<evidence type="ECO:0000313" key="6">
    <source>
        <dbReference type="Proteomes" id="UP001623660"/>
    </source>
</evidence>